<sequence>MSNDNDEHDEVPALRRMLTEQKVLEEIPISRTTLYRLERAGKFPRSVYVSPNRRLWFRDEVAAWQAAINDNDERNPKRGRGKGRRRRSDRF</sequence>
<dbReference type="EMBL" id="JAKLTY010000050">
    <property type="protein sequence ID" value="MCG2632850.1"/>
    <property type="molecule type" value="Genomic_DNA"/>
</dbReference>
<proteinExistence type="predicted"/>
<organism evidence="2 3">
    <name type="scientific">Bradyrhizobium zhengyangense</name>
    <dbReference type="NCBI Taxonomy" id="2911009"/>
    <lineage>
        <taxon>Bacteria</taxon>
        <taxon>Pseudomonadati</taxon>
        <taxon>Pseudomonadota</taxon>
        <taxon>Alphaproteobacteria</taxon>
        <taxon>Hyphomicrobiales</taxon>
        <taxon>Nitrobacteraceae</taxon>
        <taxon>Bradyrhizobium</taxon>
    </lineage>
</organism>
<gene>
    <name evidence="2" type="ORF">L6654_40385</name>
</gene>
<reference evidence="2" key="1">
    <citation type="submission" date="2022-01" db="EMBL/GenBank/DDBJ databases">
        <title>Genome sequnece data of strain Bradyrhizobium sp. nov.</title>
        <authorList>
            <person name="Zhang J."/>
        </authorList>
    </citation>
    <scope>NUCLEOTIDE SEQUENCE</scope>
    <source>
        <strain evidence="2">WYCCWR 13023</strain>
    </source>
</reference>
<protein>
    <submittedName>
        <fullName evidence="2">AlpA family transcriptional regulator</fullName>
    </submittedName>
</protein>
<comment type="caution">
    <text evidence="2">The sequence shown here is derived from an EMBL/GenBank/DDBJ whole genome shotgun (WGS) entry which is preliminary data.</text>
</comment>
<dbReference type="Proteomes" id="UP001139054">
    <property type="component" value="Unassembled WGS sequence"/>
</dbReference>
<dbReference type="InterPro" id="IPR010260">
    <property type="entry name" value="AlpA"/>
</dbReference>
<dbReference type="Gene3D" id="1.10.238.160">
    <property type="match status" value="1"/>
</dbReference>
<accession>A0A9X1UC57</accession>
<evidence type="ECO:0000256" key="1">
    <source>
        <dbReference type="SAM" id="MobiDB-lite"/>
    </source>
</evidence>
<dbReference type="RefSeq" id="WP_237892071.1">
    <property type="nucleotide sequence ID" value="NZ_JAKLTY010000050.1"/>
</dbReference>
<dbReference type="SUPFAM" id="SSF46955">
    <property type="entry name" value="Putative DNA-binding domain"/>
    <property type="match status" value="1"/>
</dbReference>
<feature type="region of interest" description="Disordered" evidence="1">
    <location>
        <begin position="67"/>
        <end position="91"/>
    </location>
</feature>
<dbReference type="InterPro" id="IPR009061">
    <property type="entry name" value="DNA-bd_dom_put_sf"/>
</dbReference>
<feature type="compositionally biased region" description="Basic residues" evidence="1">
    <location>
        <begin position="77"/>
        <end position="91"/>
    </location>
</feature>
<dbReference type="Pfam" id="PF05930">
    <property type="entry name" value="Phage_AlpA"/>
    <property type="match status" value="1"/>
</dbReference>
<evidence type="ECO:0000313" key="2">
    <source>
        <dbReference type="EMBL" id="MCG2632850.1"/>
    </source>
</evidence>
<dbReference type="AlphaFoldDB" id="A0A9X1UC57"/>
<evidence type="ECO:0000313" key="3">
    <source>
        <dbReference type="Proteomes" id="UP001139054"/>
    </source>
</evidence>
<name>A0A9X1UC57_9BRAD</name>